<dbReference type="RefSeq" id="WP_226695481.1">
    <property type="nucleotide sequence ID" value="NZ_JAJAPX010000002.1"/>
</dbReference>
<organism evidence="1 2">
    <name type="scientific">Neotamlana sargassicola</name>
    <dbReference type="NCBI Taxonomy" id="2883125"/>
    <lineage>
        <taxon>Bacteria</taxon>
        <taxon>Pseudomonadati</taxon>
        <taxon>Bacteroidota</taxon>
        <taxon>Flavobacteriia</taxon>
        <taxon>Flavobacteriales</taxon>
        <taxon>Flavobacteriaceae</taxon>
        <taxon>Neotamlana</taxon>
    </lineage>
</organism>
<proteinExistence type="predicted"/>
<reference evidence="1" key="1">
    <citation type="submission" date="2021-10" db="EMBL/GenBank/DDBJ databases">
        <title>Tamlana sargassums sp. nov., and Tamlana laminarinivorans sp. nov., two new bacteria isolated from the brown alga.</title>
        <authorList>
            <person name="Li J."/>
        </authorList>
    </citation>
    <scope>NUCLEOTIDE SEQUENCE</scope>
    <source>
        <strain evidence="1">62-3</strain>
    </source>
</reference>
<gene>
    <name evidence="1" type="ORF">LG651_07325</name>
</gene>
<protein>
    <submittedName>
        <fullName evidence="1">Uncharacterized protein</fullName>
    </submittedName>
</protein>
<dbReference type="Proteomes" id="UP001139286">
    <property type="component" value="Unassembled WGS sequence"/>
</dbReference>
<keyword evidence="2" id="KW-1185">Reference proteome</keyword>
<dbReference type="AlphaFoldDB" id="A0A9X1I569"/>
<accession>A0A9X1I569</accession>
<dbReference type="InterPro" id="IPR036291">
    <property type="entry name" value="NAD(P)-bd_dom_sf"/>
</dbReference>
<dbReference type="SUPFAM" id="SSF51735">
    <property type="entry name" value="NAD(P)-binding Rossmann-fold domains"/>
    <property type="match status" value="1"/>
</dbReference>
<evidence type="ECO:0000313" key="1">
    <source>
        <dbReference type="EMBL" id="MCB4808061.1"/>
    </source>
</evidence>
<comment type="caution">
    <text evidence="1">The sequence shown here is derived from an EMBL/GenBank/DDBJ whole genome shotgun (WGS) entry which is preliminary data.</text>
</comment>
<sequence>MSKISLKNKVASVKAILNGFGKTILLIFAQLGPAVAICDFNLDYSKEMVLCLNDGGFVTLNGN</sequence>
<dbReference type="EMBL" id="JAJAPX010000002">
    <property type="protein sequence ID" value="MCB4808061.1"/>
    <property type="molecule type" value="Genomic_DNA"/>
</dbReference>
<evidence type="ECO:0000313" key="2">
    <source>
        <dbReference type="Proteomes" id="UP001139286"/>
    </source>
</evidence>
<name>A0A9X1I569_9FLAO</name>